<dbReference type="GO" id="GO:0016491">
    <property type="term" value="F:oxidoreductase activity"/>
    <property type="evidence" value="ECO:0007669"/>
    <property type="project" value="UniProtKB-KW"/>
</dbReference>
<keyword evidence="5" id="KW-1185">Reference proteome</keyword>
<dbReference type="PRINTS" id="PR00081">
    <property type="entry name" value="GDHRDH"/>
</dbReference>
<keyword evidence="1" id="KW-0560">Oxidoreductase</keyword>
<dbReference type="RefSeq" id="XP_014242746.1">
    <property type="nucleotide sequence ID" value="XM_014387260.2"/>
</dbReference>
<dbReference type="Gene3D" id="3.40.50.720">
    <property type="entry name" value="NAD(P)-binding Rossmann-like Domain"/>
    <property type="match status" value="1"/>
</dbReference>
<dbReference type="SUPFAM" id="SSF51735">
    <property type="entry name" value="NAD(P)-binding Rossmann-fold domains"/>
    <property type="match status" value="1"/>
</dbReference>
<dbReference type="InterPro" id="IPR036291">
    <property type="entry name" value="NAD(P)-bd_dom_sf"/>
</dbReference>
<dbReference type="PRINTS" id="PR00080">
    <property type="entry name" value="SDRFAMILY"/>
</dbReference>
<dbReference type="InterPro" id="IPR020904">
    <property type="entry name" value="Sc_DH/Rdtase_CS"/>
</dbReference>
<dbReference type="InterPro" id="IPR002347">
    <property type="entry name" value="SDR_fam"/>
</dbReference>
<accession>A0A8I6RG90</accession>
<dbReference type="Pfam" id="PF00106">
    <property type="entry name" value="adh_short"/>
    <property type="match status" value="1"/>
</dbReference>
<dbReference type="PROSITE" id="PS00061">
    <property type="entry name" value="ADH_SHORT"/>
    <property type="match status" value="1"/>
</dbReference>
<evidence type="ECO:0000256" key="2">
    <source>
        <dbReference type="RuleBase" id="RU000363"/>
    </source>
</evidence>
<evidence type="ECO:0000313" key="4">
    <source>
        <dbReference type="EnsemblMetazoa" id="XP_014242746.1"/>
    </source>
</evidence>
<dbReference type="PANTHER" id="PTHR44269">
    <property type="entry name" value="DEHYDROGENASE/REDUCTASE SDR FAMILY MEMBER 7-RELATED"/>
    <property type="match status" value="1"/>
</dbReference>
<dbReference type="InterPro" id="IPR053011">
    <property type="entry name" value="SDR_family_member_7"/>
</dbReference>
<sequence>MDFFTIIGLSAVIYILVYFIVLSATDCDLGLLWALYTGRKLDYFKDKVVWITGASSGIGEFLAVELAKNGASLIISARSASNLDRVKKRCLDVGTPVNKILVLPFDVTDYKKHEEMFLRATHHFGKLDILVNNAGRSQRAVWEDISTEVDREMFDLNVFSLISLSRLAVKYFDKNGGGHIVVSSSLAGIFGAPFSATYTATKHALHGYFKSLRMEKLGTKLAITLLCPGPVFSNVLSQSFTGKSGEIFGQEMLKDDKRMQTSRCAFLYAVAIANHLDEAWVGLFPSIPLCYILVYFPNIAKKLALLIGTKQLMKLRDSRQVMNTNKND</sequence>
<dbReference type="OMA" id="TMYLAQY"/>
<dbReference type="AlphaFoldDB" id="A0A8I6RG90"/>
<evidence type="ECO:0008006" key="6">
    <source>
        <dbReference type="Google" id="ProtNLM"/>
    </source>
</evidence>
<evidence type="ECO:0000256" key="1">
    <source>
        <dbReference type="ARBA" id="ARBA00023002"/>
    </source>
</evidence>
<keyword evidence="3" id="KW-0472">Membrane</keyword>
<keyword evidence="3" id="KW-1133">Transmembrane helix</keyword>
<dbReference type="KEGG" id="clec:106662854"/>
<proteinExistence type="inferred from homology"/>
<dbReference type="PANTHER" id="PTHR44269:SF1">
    <property type="entry name" value="DEHYDROGENASE_REDUCTASE SDR FAMILY MEMBER 7"/>
    <property type="match status" value="1"/>
</dbReference>
<comment type="similarity">
    <text evidence="2">Belongs to the short-chain dehydrogenases/reductases (SDR) family.</text>
</comment>
<reference evidence="4" key="1">
    <citation type="submission" date="2022-01" db="UniProtKB">
        <authorList>
            <consortium name="EnsemblMetazoa"/>
        </authorList>
    </citation>
    <scope>IDENTIFICATION</scope>
</reference>
<name>A0A8I6RG90_CIMLE</name>
<keyword evidence="3" id="KW-0812">Transmembrane</keyword>
<feature type="transmembrane region" description="Helical" evidence="3">
    <location>
        <begin position="12"/>
        <end position="36"/>
    </location>
</feature>
<evidence type="ECO:0000313" key="5">
    <source>
        <dbReference type="Proteomes" id="UP000494040"/>
    </source>
</evidence>
<protein>
    <recommendedName>
        <fullName evidence="6">Dehydrogenase/reductase SDR family member 7</fullName>
    </recommendedName>
</protein>
<dbReference type="EnsemblMetazoa" id="XM_014387260.2">
    <property type="protein sequence ID" value="XP_014242746.1"/>
    <property type="gene ID" value="LOC106662854"/>
</dbReference>
<dbReference type="OrthoDB" id="47007at2759"/>
<dbReference type="GeneID" id="106662854"/>
<organism evidence="4 5">
    <name type="scientific">Cimex lectularius</name>
    <name type="common">Bed bug</name>
    <name type="synonym">Acanthia lectularia</name>
    <dbReference type="NCBI Taxonomy" id="79782"/>
    <lineage>
        <taxon>Eukaryota</taxon>
        <taxon>Metazoa</taxon>
        <taxon>Ecdysozoa</taxon>
        <taxon>Arthropoda</taxon>
        <taxon>Hexapoda</taxon>
        <taxon>Insecta</taxon>
        <taxon>Pterygota</taxon>
        <taxon>Neoptera</taxon>
        <taxon>Paraneoptera</taxon>
        <taxon>Hemiptera</taxon>
        <taxon>Heteroptera</taxon>
        <taxon>Panheteroptera</taxon>
        <taxon>Cimicomorpha</taxon>
        <taxon>Cimicidae</taxon>
        <taxon>Cimex</taxon>
    </lineage>
</organism>
<dbReference type="Proteomes" id="UP000494040">
    <property type="component" value="Unassembled WGS sequence"/>
</dbReference>
<evidence type="ECO:0000256" key="3">
    <source>
        <dbReference type="SAM" id="Phobius"/>
    </source>
</evidence>